<gene>
    <name evidence="16" type="primary">cdd</name>
    <name evidence="16" type="ORF">SSCH_30028</name>
</gene>
<comment type="catalytic activity">
    <reaction evidence="11 14">
        <text>cytidine + H2O + H(+) = uridine + NH4(+)</text>
        <dbReference type="Rhea" id="RHEA:16069"/>
        <dbReference type="ChEBI" id="CHEBI:15377"/>
        <dbReference type="ChEBI" id="CHEBI:15378"/>
        <dbReference type="ChEBI" id="CHEBI:16704"/>
        <dbReference type="ChEBI" id="CHEBI:17562"/>
        <dbReference type="ChEBI" id="CHEBI:28938"/>
        <dbReference type="EC" id="3.5.4.5"/>
    </reaction>
</comment>
<dbReference type="AlphaFoldDB" id="A0A0B7MEC7"/>
<evidence type="ECO:0000256" key="9">
    <source>
        <dbReference type="ARBA" id="ARBA00032005"/>
    </source>
</evidence>
<dbReference type="NCBIfam" id="TIGR01354">
    <property type="entry name" value="cyt_deam_tetra"/>
    <property type="match status" value="1"/>
</dbReference>
<comment type="function">
    <text evidence="2 14">This enzyme scavenges exogenous and endogenous cytidine and 2'-deoxycytidine for UMP synthesis.</text>
</comment>
<keyword evidence="6 13" id="KW-0479">Metal-binding</keyword>
<feature type="active site" description="Proton donor" evidence="12">
    <location>
        <position position="58"/>
    </location>
</feature>
<protein>
    <recommendedName>
        <fullName evidence="5 14">Cytidine deaminase</fullName>
        <ecNumber evidence="4 14">3.5.4.5</ecNumber>
    </recommendedName>
    <alternativeName>
        <fullName evidence="9 14">Cytidine aminohydrolase</fullName>
    </alternativeName>
</protein>
<dbReference type="GO" id="GO:0008270">
    <property type="term" value="F:zinc ion binding"/>
    <property type="evidence" value="ECO:0007669"/>
    <property type="project" value="UniProtKB-UniRule"/>
</dbReference>
<evidence type="ECO:0000256" key="3">
    <source>
        <dbReference type="ARBA" id="ARBA00006576"/>
    </source>
</evidence>
<dbReference type="InterPro" id="IPR006262">
    <property type="entry name" value="Cyt_deam_tetra"/>
</dbReference>
<dbReference type="GO" id="GO:0055086">
    <property type="term" value="P:nucleobase-containing small molecule metabolic process"/>
    <property type="evidence" value="ECO:0007669"/>
    <property type="project" value="UniProtKB-ARBA"/>
</dbReference>
<dbReference type="InterPro" id="IPR050202">
    <property type="entry name" value="Cyt/Deoxycyt_deaminase"/>
</dbReference>
<evidence type="ECO:0000313" key="16">
    <source>
        <dbReference type="EMBL" id="CEO88924.1"/>
    </source>
</evidence>
<dbReference type="GO" id="GO:0042802">
    <property type="term" value="F:identical protein binding"/>
    <property type="evidence" value="ECO:0007669"/>
    <property type="project" value="UniProtKB-ARBA"/>
</dbReference>
<evidence type="ECO:0000256" key="1">
    <source>
        <dbReference type="ARBA" id="ARBA00001947"/>
    </source>
</evidence>
<evidence type="ECO:0000256" key="4">
    <source>
        <dbReference type="ARBA" id="ARBA00012783"/>
    </source>
</evidence>
<dbReference type="GO" id="GO:0004126">
    <property type="term" value="F:cytidine deaminase activity"/>
    <property type="evidence" value="ECO:0007669"/>
    <property type="project" value="UniProtKB-UniRule"/>
</dbReference>
<dbReference type="InterPro" id="IPR002125">
    <property type="entry name" value="CMP_dCMP_dom"/>
</dbReference>
<dbReference type="Gene3D" id="3.40.140.10">
    <property type="entry name" value="Cytidine Deaminase, domain 2"/>
    <property type="match status" value="1"/>
</dbReference>
<comment type="catalytic activity">
    <reaction evidence="10 14">
        <text>2'-deoxycytidine + H2O + H(+) = 2'-deoxyuridine + NH4(+)</text>
        <dbReference type="Rhea" id="RHEA:13433"/>
        <dbReference type="ChEBI" id="CHEBI:15377"/>
        <dbReference type="ChEBI" id="CHEBI:15378"/>
        <dbReference type="ChEBI" id="CHEBI:15698"/>
        <dbReference type="ChEBI" id="CHEBI:16450"/>
        <dbReference type="ChEBI" id="CHEBI:28938"/>
        <dbReference type="EC" id="3.5.4.5"/>
    </reaction>
</comment>
<feature type="binding site" evidence="13">
    <location>
        <position position="56"/>
    </location>
    <ligand>
        <name>Zn(2+)</name>
        <dbReference type="ChEBI" id="CHEBI:29105"/>
        <note>catalytic</note>
    </ligand>
</feature>
<dbReference type="PROSITE" id="PS51747">
    <property type="entry name" value="CYT_DCMP_DEAMINASES_2"/>
    <property type="match status" value="1"/>
</dbReference>
<comment type="cofactor">
    <cofactor evidence="1 13 14">
        <name>Zn(2+)</name>
        <dbReference type="ChEBI" id="CHEBI:29105"/>
    </cofactor>
</comment>
<dbReference type="InterPro" id="IPR016193">
    <property type="entry name" value="Cytidine_deaminase-like"/>
</dbReference>
<keyword evidence="7 14" id="KW-0378">Hydrolase</keyword>
<dbReference type="Pfam" id="PF00383">
    <property type="entry name" value="dCMP_cyt_deam_1"/>
    <property type="match status" value="1"/>
</dbReference>
<evidence type="ECO:0000256" key="2">
    <source>
        <dbReference type="ARBA" id="ARBA00003949"/>
    </source>
</evidence>
<dbReference type="Proteomes" id="UP000046155">
    <property type="component" value="Unassembled WGS sequence"/>
</dbReference>
<sequence length="130" mass="14345">MGSISDRELLEMARKAAMFAYSPYSGFSVGAAILSREGAVFTGCNVENASFGLTVCAERVALFRGVAEGYTEYEVLALWAPEPVWPCGACLQCLAEFAPHIKIIRQGEKDELEEIQLKELLTSAFFLNRR</sequence>
<dbReference type="InterPro" id="IPR016192">
    <property type="entry name" value="APOBEC/CMP_deaminase_Zn-bd"/>
</dbReference>
<feature type="domain" description="CMP/dCMP-type deaminase" evidence="15">
    <location>
        <begin position="4"/>
        <end position="128"/>
    </location>
</feature>
<dbReference type="SUPFAM" id="SSF53927">
    <property type="entry name" value="Cytidine deaminase-like"/>
    <property type="match status" value="1"/>
</dbReference>
<dbReference type="EC" id="3.5.4.5" evidence="4 14"/>
<evidence type="ECO:0000256" key="7">
    <source>
        <dbReference type="ARBA" id="ARBA00022801"/>
    </source>
</evidence>
<dbReference type="PANTHER" id="PTHR11644">
    <property type="entry name" value="CYTIDINE DEAMINASE"/>
    <property type="match status" value="1"/>
</dbReference>
<proteinExistence type="inferred from homology"/>
<evidence type="ECO:0000256" key="11">
    <source>
        <dbReference type="ARBA" id="ARBA00049558"/>
    </source>
</evidence>
<comment type="similarity">
    <text evidence="3 14">Belongs to the cytidine and deoxycytidylate deaminase family.</text>
</comment>
<dbReference type="GO" id="GO:0072527">
    <property type="term" value="P:pyrimidine-containing compound metabolic process"/>
    <property type="evidence" value="ECO:0007669"/>
    <property type="project" value="UniProtKB-ARBA"/>
</dbReference>
<name>A0A0B7MEC7_9FIRM</name>
<dbReference type="NCBIfam" id="NF004064">
    <property type="entry name" value="PRK05578.1"/>
    <property type="match status" value="1"/>
</dbReference>
<dbReference type="CDD" id="cd01283">
    <property type="entry name" value="cytidine_deaminase"/>
    <property type="match status" value="1"/>
</dbReference>
<evidence type="ECO:0000256" key="6">
    <source>
        <dbReference type="ARBA" id="ARBA00022723"/>
    </source>
</evidence>
<keyword evidence="17" id="KW-1185">Reference proteome</keyword>
<evidence type="ECO:0000256" key="10">
    <source>
        <dbReference type="ARBA" id="ARBA00049252"/>
    </source>
</evidence>
<dbReference type="GO" id="GO:0005829">
    <property type="term" value="C:cytosol"/>
    <property type="evidence" value="ECO:0007669"/>
    <property type="project" value="TreeGrafter"/>
</dbReference>
<keyword evidence="8 13" id="KW-0862">Zinc</keyword>
<evidence type="ECO:0000259" key="15">
    <source>
        <dbReference type="PROSITE" id="PS51747"/>
    </source>
</evidence>
<evidence type="ECO:0000313" key="17">
    <source>
        <dbReference type="Proteomes" id="UP000046155"/>
    </source>
</evidence>
<dbReference type="PANTHER" id="PTHR11644:SF2">
    <property type="entry name" value="CYTIDINE DEAMINASE"/>
    <property type="match status" value="1"/>
</dbReference>
<evidence type="ECO:0000256" key="13">
    <source>
        <dbReference type="PIRSR" id="PIRSR606262-3"/>
    </source>
</evidence>
<feature type="binding site" evidence="13">
    <location>
        <position position="87"/>
    </location>
    <ligand>
        <name>Zn(2+)</name>
        <dbReference type="ChEBI" id="CHEBI:29105"/>
        <note>catalytic</note>
    </ligand>
</feature>
<feature type="binding site" evidence="13">
    <location>
        <position position="90"/>
    </location>
    <ligand>
        <name>Zn(2+)</name>
        <dbReference type="ChEBI" id="CHEBI:29105"/>
        <note>catalytic</note>
    </ligand>
</feature>
<reference evidence="17" key="1">
    <citation type="submission" date="2015-01" db="EMBL/GenBank/DDBJ databases">
        <authorList>
            <person name="Manzoor Shahid"/>
            <person name="Zubair Saima"/>
        </authorList>
    </citation>
    <scope>NUCLEOTIDE SEQUENCE [LARGE SCALE GENOMIC DNA]</scope>
    <source>
        <strain evidence="17">Sp3</strain>
    </source>
</reference>
<dbReference type="PROSITE" id="PS00903">
    <property type="entry name" value="CYT_DCMP_DEAMINASES_1"/>
    <property type="match status" value="1"/>
</dbReference>
<evidence type="ECO:0000256" key="14">
    <source>
        <dbReference type="RuleBase" id="RU364006"/>
    </source>
</evidence>
<dbReference type="EMBL" id="CDRZ01000223">
    <property type="protein sequence ID" value="CEO88924.1"/>
    <property type="molecule type" value="Genomic_DNA"/>
</dbReference>
<evidence type="ECO:0000256" key="8">
    <source>
        <dbReference type="ARBA" id="ARBA00022833"/>
    </source>
</evidence>
<accession>A0A0B7MEC7</accession>
<dbReference type="FunFam" id="3.40.140.10:FF:000008">
    <property type="entry name" value="Cytidine deaminase"/>
    <property type="match status" value="1"/>
</dbReference>
<evidence type="ECO:0000256" key="5">
    <source>
        <dbReference type="ARBA" id="ARBA00018266"/>
    </source>
</evidence>
<organism evidence="16 17">
    <name type="scientific">Syntrophaceticus schinkii</name>
    <dbReference type="NCBI Taxonomy" id="499207"/>
    <lineage>
        <taxon>Bacteria</taxon>
        <taxon>Bacillati</taxon>
        <taxon>Bacillota</taxon>
        <taxon>Clostridia</taxon>
        <taxon>Thermoanaerobacterales</taxon>
        <taxon>Thermoanaerobacterales Family III. Incertae Sedis</taxon>
        <taxon>Syntrophaceticus</taxon>
    </lineage>
</organism>
<evidence type="ECO:0000256" key="12">
    <source>
        <dbReference type="PIRSR" id="PIRSR606262-1"/>
    </source>
</evidence>